<feature type="domain" description="Flavin reductase like" evidence="2">
    <location>
        <begin position="25"/>
        <end position="168"/>
    </location>
</feature>
<dbReference type="SUPFAM" id="SSF50475">
    <property type="entry name" value="FMN-binding split barrel"/>
    <property type="match status" value="1"/>
</dbReference>
<dbReference type="RefSeq" id="WP_110850594.1">
    <property type="nucleotide sequence ID" value="NZ_QKLZ01000001.1"/>
</dbReference>
<reference evidence="3 4" key="1">
    <citation type="submission" date="2016-10" db="EMBL/GenBank/DDBJ databases">
        <authorList>
            <person name="Cai Z."/>
        </authorList>
    </citation>
    <scope>NUCLEOTIDE SEQUENCE [LARGE SCALE GENOMIC DNA]</scope>
    <source>
        <strain evidence="3 4">CGMCC 1.10826</strain>
    </source>
</reference>
<sequence>MTAEQPATPAVLPQSVGSEEFKAVFRRHPAGVAVITCATPDGPAGFTATSVISVAANPAMLAFSVAAGSTSRRILDSAPSVVVNFLSEDQQDLARRFAARGADRFAGLEHCSLPTGEPVLPGTTAWVRGIVEQRVPVGDSLLITLRAVLAHTEEGTRPLVYLDRAFPRLEG</sequence>
<gene>
    <name evidence="3" type="ORF">SAMN05216184_10144</name>
</gene>
<dbReference type="GO" id="GO:0042602">
    <property type="term" value="F:riboflavin reductase (NADPH) activity"/>
    <property type="evidence" value="ECO:0007669"/>
    <property type="project" value="TreeGrafter"/>
</dbReference>
<dbReference type="PANTHER" id="PTHR30466">
    <property type="entry name" value="FLAVIN REDUCTASE"/>
    <property type="match status" value="1"/>
</dbReference>
<dbReference type="SMART" id="SM00903">
    <property type="entry name" value="Flavin_Reduct"/>
    <property type="match status" value="1"/>
</dbReference>
<dbReference type="EMBL" id="UETB01000001">
    <property type="protein sequence ID" value="SSA36386.1"/>
    <property type="molecule type" value="Genomic_DNA"/>
</dbReference>
<dbReference type="AlphaFoldDB" id="A0A2Y8ZXW7"/>
<dbReference type="GO" id="GO:0010181">
    <property type="term" value="F:FMN binding"/>
    <property type="evidence" value="ECO:0007669"/>
    <property type="project" value="InterPro"/>
</dbReference>
<evidence type="ECO:0000313" key="4">
    <source>
        <dbReference type="Proteomes" id="UP000250222"/>
    </source>
</evidence>
<organism evidence="3 4">
    <name type="scientific">Georgenia satyanarayanai</name>
    <dbReference type="NCBI Taxonomy" id="860221"/>
    <lineage>
        <taxon>Bacteria</taxon>
        <taxon>Bacillati</taxon>
        <taxon>Actinomycetota</taxon>
        <taxon>Actinomycetes</taxon>
        <taxon>Micrococcales</taxon>
        <taxon>Bogoriellaceae</taxon>
        <taxon>Georgenia</taxon>
    </lineage>
</organism>
<dbReference type="InterPro" id="IPR002563">
    <property type="entry name" value="Flavin_Rdtase-like_dom"/>
</dbReference>
<proteinExistence type="predicted"/>
<dbReference type="Gene3D" id="2.30.110.10">
    <property type="entry name" value="Electron Transport, Fmn-binding Protein, Chain A"/>
    <property type="match status" value="1"/>
</dbReference>
<name>A0A2Y8ZXW7_9MICO</name>
<accession>A0A2Y8ZXW7</accession>
<dbReference type="InterPro" id="IPR012349">
    <property type="entry name" value="Split_barrel_FMN-bd"/>
</dbReference>
<dbReference type="Pfam" id="PF01613">
    <property type="entry name" value="Flavin_Reduct"/>
    <property type="match status" value="1"/>
</dbReference>
<keyword evidence="4" id="KW-1185">Reference proteome</keyword>
<evidence type="ECO:0000259" key="2">
    <source>
        <dbReference type="SMART" id="SM00903"/>
    </source>
</evidence>
<evidence type="ECO:0000256" key="1">
    <source>
        <dbReference type="ARBA" id="ARBA00023002"/>
    </source>
</evidence>
<protein>
    <submittedName>
        <fullName evidence="3">NADH-FMN oxidoreductase RutF, flavin reductase (DIM6/NTAB) family</fullName>
    </submittedName>
</protein>
<evidence type="ECO:0000313" key="3">
    <source>
        <dbReference type="EMBL" id="SSA36386.1"/>
    </source>
</evidence>
<dbReference type="PANTHER" id="PTHR30466:SF1">
    <property type="entry name" value="FMN REDUCTASE (NADH) RUTF"/>
    <property type="match status" value="1"/>
</dbReference>
<dbReference type="InterPro" id="IPR050268">
    <property type="entry name" value="NADH-dep_flavin_reductase"/>
</dbReference>
<dbReference type="GO" id="GO:0006208">
    <property type="term" value="P:pyrimidine nucleobase catabolic process"/>
    <property type="evidence" value="ECO:0007669"/>
    <property type="project" value="TreeGrafter"/>
</dbReference>
<dbReference type="Proteomes" id="UP000250222">
    <property type="component" value="Unassembled WGS sequence"/>
</dbReference>
<keyword evidence="1" id="KW-0560">Oxidoreductase</keyword>
<dbReference type="OrthoDB" id="8901155at2"/>